<evidence type="ECO:0000256" key="5">
    <source>
        <dbReference type="ARBA" id="ARBA00022691"/>
    </source>
</evidence>
<name>A0A1X0QE54_9MICR</name>
<gene>
    <name evidence="6 9" type="primary">TSR3</name>
    <name evidence="9" type="ORF">HERIO_210</name>
</gene>
<comment type="catalytic activity">
    <reaction evidence="6">
        <text>an N(1)-methylpseudouridine in rRNA + S-adenosyl-L-methionine = N(1)-methyl-N(3)-[(3S)-3-amino-3-carboxypropyl]pseudouridine in rRNA + S-methyl-5'-thioadenosine + H(+)</text>
        <dbReference type="Rhea" id="RHEA:63296"/>
        <dbReference type="Rhea" id="RHEA-COMP:11634"/>
        <dbReference type="Rhea" id="RHEA-COMP:16310"/>
        <dbReference type="ChEBI" id="CHEBI:15378"/>
        <dbReference type="ChEBI" id="CHEBI:17509"/>
        <dbReference type="ChEBI" id="CHEBI:59789"/>
        <dbReference type="ChEBI" id="CHEBI:74890"/>
        <dbReference type="ChEBI" id="CHEBI:146234"/>
        <dbReference type="EC" id="2.5.1.157"/>
    </reaction>
</comment>
<evidence type="ECO:0000256" key="1">
    <source>
        <dbReference type="ARBA" id="ARBA00022490"/>
    </source>
</evidence>
<keyword evidence="6" id="KW-0539">Nucleus</keyword>
<evidence type="ECO:0000256" key="4">
    <source>
        <dbReference type="ARBA" id="ARBA00022679"/>
    </source>
</evidence>
<keyword evidence="5 6" id="KW-0949">S-adenosyl-L-methionine</keyword>
<reference evidence="9 10" key="1">
    <citation type="journal article" date="2017" name="Environ. Microbiol.">
        <title>Decay of the glycolytic pathway and adaptation to intranuclear parasitism within Enterocytozoonidae microsporidia.</title>
        <authorList>
            <person name="Wiredu Boakye D."/>
            <person name="Jaroenlak P."/>
            <person name="Prachumwat A."/>
            <person name="Williams T.A."/>
            <person name="Bateman K.S."/>
            <person name="Itsathitphaisarn O."/>
            <person name="Sritunyalucksana K."/>
            <person name="Paszkiewicz K.H."/>
            <person name="Moore K.A."/>
            <person name="Stentiford G.D."/>
            <person name="Williams B.A."/>
        </authorList>
    </citation>
    <scope>NUCLEOTIDE SEQUENCE [LARGE SCALE GENOMIC DNA]</scope>
    <source>
        <strain evidence="9 10">GB1</strain>
    </source>
</reference>
<dbReference type="OrthoDB" id="10262062at2759"/>
<dbReference type="Proteomes" id="UP000192356">
    <property type="component" value="Unassembled WGS sequence"/>
</dbReference>
<dbReference type="EC" id="2.5.1.157" evidence="6"/>
<proteinExistence type="inferred from homology"/>
<evidence type="ECO:0000256" key="6">
    <source>
        <dbReference type="HAMAP-Rule" id="MF_03146"/>
    </source>
</evidence>
<evidence type="ECO:0000259" key="7">
    <source>
        <dbReference type="Pfam" id="PF04034"/>
    </source>
</evidence>
<evidence type="ECO:0000256" key="3">
    <source>
        <dbReference type="ARBA" id="ARBA00022552"/>
    </source>
</evidence>
<feature type="binding site" evidence="6">
    <location>
        <position position="112"/>
    </location>
    <ligand>
        <name>S-adenosyl-L-methionine</name>
        <dbReference type="ChEBI" id="CHEBI:59789"/>
    </ligand>
</feature>
<dbReference type="GO" id="GO:0005737">
    <property type="term" value="C:cytoplasm"/>
    <property type="evidence" value="ECO:0007669"/>
    <property type="project" value="UniProtKB-SubCell"/>
</dbReference>
<dbReference type="GO" id="GO:0106388">
    <property type="term" value="F:rRNA small subunit aminocarboxypropyltransferase activity"/>
    <property type="evidence" value="ECO:0007669"/>
    <property type="project" value="UniProtKB-EC"/>
</dbReference>
<comment type="function">
    <text evidence="6">Aminocarboxypropyltransferase that catalyzes the aminocarboxypropyl transfer on pseudouridine at position 1191 (Psi1191) in 18S rRNA. It constitutes the last step in biosynthesis of the hypermodified N1-methyl-N3-(3-amino-3-carboxypropyl) pseudouridine (m1acp3-Psi) conserved in eukaryotic 18S rRNA.</text>
</comment>
<dbReference type="GO" id="GO:1904047">
    <property type="term" value="F:S-adenosyl-L-methionine binding"/>
    <property type="evidence" value="ECO:0007669"/>
    <property type="project" value="UniProtKB-UniRule"/>
</dbReference>
<dbReference type="InterPro" id="IPR022968">
    <property type="entry name" value="Tsr3-like"/>
</dbReference>
<organism evidence="9 10">
    <name type="scientific">Hepatospora eriocheir</name>
    <dbReference type="NCBI Taxonomy" id="1081669"/>
    <lineage>
        <taxon>Eukaryota</taxon>
        <taxon>Fungi</taxon>
        <taxon>Fungi incertae sedis</taxon>
        <taxon>Microsporidia</taxon>
        <taxon>Hepatosporidae</taxon>
        <taxon>Hepatospora</taxon>
    </lineage>
</organism>
<dbReference type="EMBL" id="LVKB01000005">
    <property type="protein sequence ID" value="ORD97954.1"/>
    <property type="molecule type" value="Genomic_DNA"/>
</dbReference>
<comment type="subcellular location">
    <subcellularLocation>
        <location evidence="6">Cytoplasm</location>
    </subcellularLocation>
    <subcellularLocation>
        <location evidence="6">Nucleus</location>
    </subcellularLocation>
</comment>
<dbReference type="GO" id="GO:0030490">
    <property type="term" value="P:maturation of SSU-rRNA"/>
    <property type="evidence" value="ECO:0007669"/>
    <property type="project" value="TreeGrafter"/>
</dbReference>
<protein>
    <recommendedName>
        <fullName evidence="6">18S rRNA aminocarboxypropyltransferase</fullName>
        <ecNumber evidence="6">2.5.1.157</ecNumber>
    </recommendedName>
</protein>
<keyword evidence="10" id="KW-1185">Reference proteome</keyword>
<keyword evidence="1 6" id="KW-0963">Cytoplasm</keyword>
<feature type="binding site" evidence="6">
    <location>
        <position position="72"/>
    </location>
    <ligand>
        <name>S-adenosyl-L-methionine</name>
        <dbReference type="ChEBI" id="CHEBI:59789"/>
    </ligand>
</feature>
<feature type="binding site" evidence="6">
    <location>
        <position position="24"/>
    </location>
    <ligand>
        <name>S-adenosyl-L-methionine</name>
        <dbReference type="ChEBI" id="CHEBI:59789"/>
    </ligand>
</feature>
<feature type="domain" description="RNase L inhibitor RLI-like possible metal-binding" evidence="8">
    <location>
        <begin position="8"/>
        <end position="35"/>
    </location>
</feature>
<dbReference type="InterPro" id="IPR007177">
    <property type="entry name" value="Tsr3_C"/>
</dbReference>
<dbReference type="PANTHER" id="PTHR20426">
    <property type="entry name" value="RIBOSOME BIOGENESIS PROTEIN TSR3 HOMOLOG"/>
    <property type="match status" value="1"/>
</dbReference>
<evidence type="ECO:0000259" key="8">
    <source>
        <dbReference type="Pfam" id="PF04068"/>
    </source>
</evidence>
<sequence length="177" mass="20713">MKEEDNKVKLIIYEFNQCDPKKCSGHRLVKFNKVKPISIKSRFNGIMLSPEADKFISKEDLNLIKKFGLGTIDCSWNKIDEFNFKSLKSIKSRERHLPFLYAGNTINYGKPYKLNCLEAYASALYILGFKEQSIDLFEGFSYVKGFFNFNKELLEKYSNCETNEEIKKTQEEILKNK</sequence>
<comment type="similarity">
    <text evidence="6">Belongs to the TDD superfamily. TSR3 family.</text>
</comment>
<feature type="binding site" evidence="6">
    <location>
        <position position="97"/>
    </location>
    <ligand>
        <name>S-adenosyl-L-methionine</name>
        <dbReference type="ChEBI" id="CHEBI:59789"/>
    </ligand>
</feature>
<dbReference type="Pfam" id="PF04034">
    <property type="entry name" value="Ribo_biogen_C"/>
    <property type="match status" value="1"/>
</dbReference>
<dbReference type="NCBIfam" id="NF002621">
    <property type="entry name" value="PRK02287.1"/>
    <property type="match status" value="1"/>
</dbReference>
<dbReference type="InterPro" id="IPR007209">
    <property type="entry name" value="RNaseL-inhib-like_metal-bd_dom"/>
</dbReference>
<dbReference type="AlphaFoldDB" id="A0A1X0QE54"/>
<comment type="catalytic activity">
    <reaction evidence="6">
        <text>N(1)-methylpseudouridine(1191) in yeast 18S rRNA + S-adenosyl-L-methionine = N(1)-methyl-N(3)-[(3S)-3-amino-3-carboxypropyl]pseudouridine(1191) in yeast 18S rRNA + S-methyl-5'-thioadenosine + H(+)</text>
        <dbReference type="Rhea" id="RHEA:63300"/>
        <dbReference type="Rhea" id="RHEA-COMP:13852"/>
        <dbReference type="Rhea" id="RHEA-COMP:16309"/>
        <dbReference type="ChEBI" id="CHEBI:15378"/>
        <dbReference type="ChEBI" id="CHEBI:17509"/>
        <dbReference type="ChEBI" id="CHEBI:59789"/>
        <dbReference type="ChEBI" id="CHEBI:74890"/>
        <dbReference type="ChEBI" id="CHEBI:146234"/>
    </reaction>
</comment>
<evidence type="ECO:0000313" key="9">
    <source>
        <dbReference type="EMBL" id="ORD97954.1"/>
    </source>
</evidence>
<keyword evidence="3 6" id="KW-0698">rRNA processing</keyword>
<evidence type="ECO:0000256" key="2">
    <source>
        <dbReference type="ARBA" id="ARBA00022517"/>
    </source>
</evidence>
<dbReference type="VEuPathDB" id="MicrosporidiaDB:HERIO_210"/>
<dbReference type="PANTHER" id="PTHR20426:SF0">
    <property type="entry name" value="18S RRNA AMINOCARBOXYPROPYLTRANSFERASE"/>
    <property type="match status" value="1"/>
</dbReference>
<keyword evidence="2 6" id="KW-0690">Ribosome biogenesis</keyword>
<dbReference type="Pfam" id="PF04068">
    <property type="entry name" value="Fer4_RLI"/>
    <property type="match status" value="1"/>
</dbReference>
<evidence type="ECO:0000313" key="10">
    <source>
        <dbReference type="Proteomes" id="UP000192356"/>
    </source>
</evidence>
<comment type="caution">
    <text evidence="9">The sequence shown here is derived from an EMBL/GenBank/DDBJ whole genome shotgun (WGS) entry which is preliminary data.</text>
</comment>
<dbReference type="GO" id="GO:0000455">
    <property type="term" value="P:enzyme-directed rRNA pseudouridine synthesis"/>
    <property type="evidence" value="ECO:0007669"/>
    <property type="project" value="UniProtKB-UniRule"/>
</dbReference>
<feature type="domain" description="16S/18S rRNA aminocarboxypropyltransferase Tsr3 C-terminal" evidence="7">
    <location>
        <begin position="46"/>
        <end position="173"/>
    </location>
</feature>
<dbReference type="GO" id="GO:0005634">
    <property type="term" value="C:nucleus"/>
    <property type="evidence" value="ECO:0007669"/>
    <property type="project" value="UniProtKB-SubCell"/>
</dbReference>
<dbReference type="HAMAP" id="MF_01116">
    <property type="entry name" value="TSR3"/>
    <property type="match status" value="1"/>
</dbReference>
<keyword evidence="4 6" id="KW-0808">Transferase</keyword>
<accession>A0A1X0QE54</accession>